<evidence type="ECO:0000256" key="3">
    <source>
        <dbReference type="ARBA" id="ARBA00022490"/>
    </source>
</evidence>
<dbReference type="PANTHER" id="PTHR30478:SF0">
    <property type="entry name" value="BETA SLIDING CLAMP"/>
    <property type="match status" value="1"/>
</dbReference>
<dbReference type="GO" id="GO:0003677">
    <property type="term" value="F:DNA binding"/>
    <property type="evidence" value="ECO:0007669"/>
    <property type="project" value="UniProtKB-KW"/>
</dbReference>
<evidence type="ECO:0000256" key="8">
    <source>
        <dbReference type="ARBA" id="ARBA00023125"/>
    </source>
</evidence>
<dbReference type="PANTHER" id="PTHR30478">
    <property type="entry name" value="DNA POLYMERASE III SUBUNIT BETA"/>
    <property type="match status" value="1"/>
</dbReference>
<evidence type="ECO:0000256" key="2">
    <source>
        <dbReference type="ARBA" id="ARBA00010752"/>
    </source>
</evidence>
<dbReference type="AlphaFoldDB" id="A0A7W8QIP2"/>
<keyword evidence="5" id="KW-0548">Nucleotidyltransferase</keyword>
<feature type="coiled-coil region" evidence="9">
    <location>
        <begin position="82"/>
        <end position="113"/>
    </location>
</feature>
<dbReference type="GO" id="GO:0006355">
    <property type="term" value="P:regulation of DNA-templated transcription"/>
    <property type="evidence" value="ECO:0007669"/>
    <property type="project" value="InterPro"/>
</dbReference>
<dbReference type="SUPFAM" id="SSF46955">
    <property type="entry name" value="Putative DNA-binding domain"/>
    <property type="match status" value="1"/>
</dbReference>
<organism evidence="11 12">
    <name type="scientific">Nocardiopsis composta</name>
    <dbReference type="NCBI Taxonomy" id="157465"/>
    <lineage>
        <taxon>Bacteria</taxon>
        <taxon>Bacillati</taxon>
        <taxon>Actinomycetota</taxon>
        <taxon>Actinomycetes</taxon>
        <taxon>Streptosporangiales</taxon>
        <taxon>Nocardiopsidaceae</taxon>
        <taxon>Nocardiopsis</taxon>
    </lineage>
</organism>
<dbReference type="GO" id="GO:0006271">
    <property type="term" value="P:DNA strand elongation involved in DNA replication"/>
    <property type="evidence" value="ECO:0007669"/>
    <property type="project" value="TreeGrafter"/>
</dbReference>
<dbReference type="GO" id="GO:0009360">
    <property type="term" value="C:DNA polymerase III complex"/>
    <property type="evidence" value="ECO:0007669"/>
    <property type="project" value="InterPro"/>
</dbReference>
<evidence type="ECO:0000256" key="1">
    <source>
        <dbReference type="ARBA" id="ARBA00004496"/>
    </source>
</evidence>
<dbReference type="GO" id="GO:0005737">
    <property type="term" value="C:cytoplasm"/>
    <property type="evidence" value="ECO:0007669"/>
    <property type="project" value="UniProtKB-SubCell"/>
</dbReference>
<sequence>MDDMDGPEPLMSIGAFARRVGLAPSALRFYDDAGMLHPALVDAGTGYRYYSVDQESRAVLLRRLRGTGMPLTDASVVLDGPREEARAVLEAHAARAEEAAEAARAAVAEILRDLQGTAATRAVVGGAELAGAVRQVVPSTASGPAREEFPVLGRVLIELDGQEVRLAATDRYRLAVRTLRPLSLDGAGRRILVDAEELTGAAAWAVRLPEVVIEAGPQGVRLHGGDRSRPLPASEGEFPDYRLILDDLPAARHRIIADRAALRTALAGPGAAGPVVLRTDGGRLALSAPGRDAADLPAVCTGPPLHIAFSPEALLPAIDSAVGPDVLLEVSGPAAPVLVRSADQGSFTTLVMPVRQG</sequence>
<dbReference type="Gene3D" id="3.10.150.10">
    <property type="entry name" value="DNA Polymerase III, subunit A, domain 2"/>
    <property type="match status" value="2"/>
</dbReference>
<dbReference type="Gene3D" id="1.10.1660.10">
    <property type="match status" value="1"/>
</dbReference>
<comment type="subcellular location">
    <subcellularLocation>
        <location evidence="1">Cytoplasm</location>
    </subcellularLocation>
</comment>
<keyword evidence="9" id="KW-0175">Coiled coil</keyword>
<dbReference type="SMART" id="SM00480">
    <property type="entry name" value="POL3Bc"/>
    <property type="match status" value="1"/>
</dbReference>
<dbReference type="InterPro" id="IPR000551">
    <property type="entry name" value="MerR-type_HTH_dom"/>
</dbReference>
<dbReference type="RefSeq" id="WP_184388347.1">
    <property type="nucleotide sequence ID" value="NZ_BAAAJD010000023.1"/>
</dbReference>
<proteinExistence type="inferred from homology"/>
<dbReference type="InterPro" id="IPR009061">
    <property type="entry name" value="DNA-bd_dom_put_sf"/>
</dbReference>
<keyword evidence="7" id="KW-0239">DNA-directed DNA polymerase</keyword>
<dbReference type="InterPro" id="IPR001001">
    <property type="entry name" value="DNA_polIII_beta"/>
</dbReference>
<dbReference type="Proteomes" id="UP000572635">
    <property type="component" value="Unassembled WGS sequence"/>
</dbReference>
<dbReference type="SMART" id="SM00422">
    <property type="entry name" value="HTH_MERR"/>
    <property type="match status" value="1"/>
</dbReference>
<dbReference type="EMBL" id="JACHDB010000001">
    <property type="protein sequence ID" value="MBB5430458.1"/>
    <property type="molecule type" value="Genomic_DNA"/>
</dbReference>
<keyword evidence="4" id="KW-0808">Transferase</keyword>
<protein>
    <submittedName>
        <fullName evidence="11">DNA-binding transcriptional MerR regulator</fullName>
    </submittedName>
</protein>
<keyword evidence="12" id="KW-1185">Reference proteome</keyword>
<evidence type="ECO:0000259" key="10">
    <source>
        <dbReference type="PROSITE" id="PS50937"/>
    </source>
</evidence>
<evidence type="ECO:0000313" key="12">
    <source>
        <dbReference type="Proteomes" id="UP000572635"/>
    </source>
</evidence>
<comment type="similarity">
    <text evidence="2">Belongs to the beta sliding clamp family.</text>
</comment>
<dbReference type="GO" id="GO:0003887">
    <property type="term" value="F:DNA-directed DNA polymerase activity"/>
    <property type="evidence" value="ECO:0007669"/>
    <property type="project" value="UniProtKB-KW"/>
</dbReference>
<reference evidence="11 12" key="1">
    <citation type="submission" date="2020-08" db="EMBL/GenBank/DDBJ databases">
        <title>Sequencing the genomes of 1000 actinobacteria strains.</title>
        <authorList>
            <person name="Klenk H.-P."/>
        </authorList>
    </citation>
    <scope>NUCLEOTIDE SEQUENCE [LARGE SCALE GENOMIC DNA]</scope>
    <source>
        <strain evidence="11 12">DSM 44551</strain>
    </source>
</reference>
<gene>
    <name evidence="11" type="ORF">HDA36_000542</name>
</gene>
<name>A0A7W8QIP2_9ACTN</name>
<evidence type="ECO:0000256" key="9">
    <source>
        <dbReference type="SAM" id="Coils"/>
    </source>
</evidence>
<dbReference type="SUPFAM" id="SSF55979">
    <property type="entry name" value="DNA clamp"/>
    <property type="match status" value="2"/>
</dbReference>
<dbReference type="PROSITE" id="PS50937">
    <property type="entry name" value="HTH_MERR_2"/>
    <property type="match status" value="1"/>
</dbReference>
<dbReference type="InterPro" id="IPR046938">
    <property type="entry name" value="DNA_clamp_sf"/>
</dbReference>
<evidence type="ECO:0000256" key="5">
    <source>
        <dbReference type="ARBA" id="ARBA00022695"/>
    </source>
</evidence>
<feature type="domain" description="HTH merR-type" evidence="10">
    <location>
        <begin position="10"/>
        <end position="80"/>
    </location>
</feature>
<comment type="caution">
    <text evidence="11">The sequence shown here is derived from an EMBL/GenBank/DDBJ whole genome shotgun (WGS) entry which is preliminary data.</text>
</comment>
<dbReference type="PROSITE" id="PS00552">
    <property type="entry name" value="HTH_MERR_1"/>
    <property type="match status" value="1"/>
</dbReference>
<dbReference type="Pfam" id="PF13411">
    <property type="entry name" value="MerR_1"/>
    <property type="match status" value="1"/>
</dbReference>
<evidence type="ECO:0000313" key="11">
    <source>
        <dbReference type="EMBL" id="MBB5430458.1"/>
    </source>
</evidence>
<evidence type="ECO:0000256" key="7">
    <source>
        <dbReference type="ARBA" id="ARBA00022932"/>
    </source>
</evidence>
<accession>A0A7W8QIP2</accession>
<evidence type="ECO:0000256" key="4">
    <source>
        <dbReference type="ARBA" id="ARBA00022679"/>
    </source>
</evidence>
<keyword evidence="3" id="KW-0963">Cytoplasm</keyword>
<evidence type="ECO:0000256" key="6">
    <source>
        <dbReference type="ARBA" id="ARBA00022705"/>
    </source>
</evidence>
<dbReference type="CDD" id="cd00140">
    <property type="entry name" value="beta_clamp"/>
    <property type="match status" value="1"/>
</dbReference>
<keyword evidence="6" id="KW-0235">DNA replication</keyword>
<keyword evidence="8 11" id="KW-0238">DNA-binding</keyword>